<comment type="similarity">
    <text evidence="3 9">Belongs to the alpha-carbonic anhydrase family.</text>
</comment>
<dbReference type="Gene3D" id="3.10.200.10">
    <property type="entry name" value="Alpha carbonic anhydrase"/>
    <property type="match status" value="1"/>
</dbReference>
<dbReference type="GO" id="GO:0004089">
    <property type="term" value="F:carbonate dehydratase activity"/>
    <property type="evidence" value="ECO:0007669"/>
    <property type="project" value="UniProtKB-UniRule"/>
</dbReference>
<evidence type="ECO:0000259" key="10">
    <source>
        <dbReference type="PROSITE" id="PS51144"/>
    </source>
</evidence>
<sequence>MHLVATLALAGAILASLASAHPTPRAPSGHDHIHANCLASALMSRDDYAHLLRKRAAPVTDWSYEGATGPAFWSTINPNYTTCAMGTKQSPINLTPAETMSAAAPLTFMYPQTFAEVEVANLGRTVEVVVPAETAFIMRDGVSYSLVQFHVHAPSEHHVMSNQFDAEVHFVHRNPADPAALHVVGLFLSRSTAAANAPGKSMISWLDTFLAAVPAAPGEMVKVPNFPIGGVPALLEMSGPYWQYEGSLTTPPCSEGVRWVVANAPLTVSGSTISGLHSFMPFNARFTQKNVKP</sequence>
<dbReference type="Proteomes" id="UP000070544">
    <property type="component" value="Unassembled WGS sequence"/>
</dbReference>
<reference evidence="11 12" key="1">
    <citation type="journal article" date="2015" name="Genome Biol. Evol.">
        <title>Phylogenomic analyses indicate that early fungi evolved digesting cell walls of algal ancestors of land plants.</title>
        <authorList>
            <person name="Chang Y."/>
            <person name="Wang S."/>
            <person name="Sekimoto S."/>
            <person name="Aerts A.L."/>
            <person name="Choi C."/>
            <person name="Clum A."/>
            <person name="LaButti K.M."/>
            <person name="Lindquist E.A."/>
            <person name="Yee Ngan C."/>
            <person name="Ohm R.A."/>
            <person name="Salamov A.A."/>
            <person name="Grigoriev I.V."/>
            <person name="Spatafora J.W."/>
            <person name="Berbee M.L."/>
        </authorList>
    </citation>
    <scope>NUCLEOTIDE SEQUENCE [LARGE SCALE GENOMIC DNA]</scope>
    <source>
        <strain evidence="11 12">JEL478</strain>
    </source>
</reference>
<keyword evidence="6 9" id="KW-0862">Zinc</keyword>
<comment type="cofactor">
    <cofactor evidence="1 9">
        <name>Zn(2+)</name>
        <dbReference type="ChEBI" id="CHEBI:29105"/>
    </cofactor>
</comment>
<dbReference type="PANTHER" id="PTHR18952:SF265">
    <property type="entry name" value="CARBONIC ANHYDRASE"/>
    <property type="match status" value="1"/>
</dbReference>
<evidence type="ECO:0000256" key="3">
    <source>
        <dbReference type="ARBA" id="ARBA00010718"/>
    </source>
</evidence>
<dbReference type="InterPro" id="IPR023561">
    <property type="entry name" value="Carbonic_anhydrase_a-class"/>
</dbReference>
<evidence type="ECO:0000256" key="5">
    <source>
        <dbReference type="ARBA" id="ARBA00022723"/>
    </source>
</evidence>
<feature type="chain" id="PRO_5025098807" description="Carbonic anhydrase" evidence="9">
    <location>
        <begin position="21"/>
        <end position="293"/>
    </location>
</feature>
<proteinExistence type="inferred from homology"/>
<evidence type="ECO:0000256" key="6">
    <source>
        <dbReference type="ARBA" id="ARBA00022833"/>
    </source>
</evidence>
<dbReference type="InterPro" id="IPR041891">
    <property type="entry name" value="Alpha_CA_prokaryot-like"/>
</dbReference>
<dbReference type="AlphaFoldDB" id="A0A138ZZN8"/>
<accession>A0A138ZZN8</accession>
<evidence type="ECO:0000256" key="4">
    <source>
        <dbReference type="ARBA" id="ARBA00012925"/>
    </source>
</evidence>
<dbReference type="InterPro" id="IPR018338">
    <property type="entry name" value="Carbonic_anhydrase_a-class_CS"/>
</dbReference>
<comment type="catalytic activity">
    <reaction evidence="8 9">
        <text>hydrogencarbonate + H(+) = CO2 + H2O</text>
        <dbReference type="Rhea" id="RHEA:10748"/>
        <dbReference type="ChEBI" id="CHEBI:15377"/>
        <dbReference type="ChEBI" id="CHEBI:15378"/>
        <dbReference type="ChEBI" id="CHEBI:16526"/>
        <dbReference type="ChEBI" id="CHEBI:17544"/>
        <dbReference type="EC" id="4.2.1.1"/>
    </reaction>
</comment>
<dbReference type="EC" id="4.2.1.1" evidence="4 9"/>
<evidence type="ECO:0000256" key="1">
    <source>
        <dbReference type="ARBA" id="ARBA00001947"/>
    </source>
</evidence>
<protein>
    <recommendedName>
        <fullName evidence="4 9">Carbonic anhydrase</fullName>
        <ecNumber evidence="4 9">4.2.1.1</ecNumber>
    </recommendedName>
</protein>
<dbReference type="Pfam" id="PF00194">
    <property type="entry name" value="Carb_anhydrase"/>
    <property type="match status" value="1"/>
</dbReference>
<feature type="signal peptide" evidence="9">
    <location>
        <begin position="1"/>
        <end position="20"/>
    </location>
</feature>
<comment type="function">
    <text evidence="2 9">Reversible hydration of carbon dioxide.</text>
</comment>
<keyword evidence="7 9" id="KW-0456">Lyase</keyword>
<dbReference type="InterPro" id="IPR001148">
    <property type="entry name" value="CA_dom"/>
</dbReference>
<dbReference type="EMBL" id="KQ965842">
    <property type="protein sequence ID" value="KXS09961.1"/>
    <property type="molecule type" value="Genomic_DNA"/>
</dbReference>
<keyword evidence="12" id="KW-1185">Reference proteome</keyword>
<evidence type="ECO:0000313" key="11">
    <source>
        <dbReference type="EMBL" id="KXS09961.1"/>
    </source>
</evidence>
<evidence type="ECO:0000256" key="9">
    <source>
        <dbReference type="RuleBase" id="RU367011"/>
    </source>
</evidence>
<dbReference type="OrthoDB" id="429145at2759"/>
<feature type="domain" description="Alpha-carbonic anhydrase" evidence="10">
    <location>
        <begin position="60"/>
        <end position="293"/>
    </location>
</feature>
<evidence type="ECO:0000313" key="12">
    <source>
        <dbReference type="Proteomes" id="UP000070544"/>
    </source>
</evidence>
<keyword evidence="9" id="KW-0732">Signal</keyword>
<dbReference type="OMA" id="INPHWKV"/>
<dbReference type="PROSITE" id="PS00162">
    <property type="entry name" value="ALPHA_CA_1"/>
    <property type="match status" value="1"/>
</dbReference>
<gene>
    <name evidence="11" type="ORF">M427DRAFT_140182</name>
</gene>
<dbReference type="GO" id="GO:0008270">
    <property type="term" value="F:zinc ion binding"/>
    <property type="evidence" value="ECO:0007669"/>
    <property type="project" value="UniProtKB-UniRule"/>
</dbReference>
<evidence type="ECO:0000256" key="7">
    <source>
        <dbReference type="ARBA" id="ARBA00023239"/>
    </source>
</evidence>
<dbReference type="PROSITE" id="PS51144">
    <property type="entry name" value="ALPHA_CA_2"/>
    <property type="match status" value="1"/>
</dbReference>
<dbReference type="InterPro" id="IPR036398">
    <property type="entry name" value="CA_dom_sf"/>
</dbReference>
<dbReference type="STRING" id="1344416.A0A138ZZN8"/>
<dbReference type="SUPFAM" id="SSF51069">
    <property type="entry name" value="Carbonic anhydrase"/>
    <property type="match status" value="1"/>
</dbReference>
<name>A0A138ZZN8_GONPJ</name>
<organism evidence="11 12">
    <name type="scientific">Gonapodya prolifera (strain JEL478)</name>
    <name type="common">Monoblepharis prolifera</name>
    <dbReference type="NCBI Taxonomy" id="1344416"/>
    <lineage>
        <taxon>Eukaryota</taxon>
        <taxon>Fungi</taxon>
        <taxon>Fungi incertae sedis</taxon>
        <taxon>Chytridiomycota</taxon>
        <taxon>Chytridiomycota incertae sedis</taxon>
        <taxon>Monoblepharidomycetes</taxon>
        <taxon>Monoblepharidales</taxon>
        <taxon>Gonapodyaceae</taxon>
        <taxon>Gonapodya</taxon>
    </lineage>
</organism>
<dbReference type="CDD" id="cd03124">
    <property type="entry name" value="alpha_CA_prokaryotic_like"/>
    <property type="match status" value="1"/>
</dbReference>
<keyword evidence="5 9" id="KW-0479">Metal-binding</keyword>
<dbReference type="PANTHER" id="PTHR18952">
    <property type="entry name" value="CARBONIC ANHYDRASE"/>
    <property type="match status" value="1"/>
</dbReference>
<evidence type="ECO:0000256" key="2">
    <source>
        <dbReference type="ARBA" id="ARBA00002904"/>
    </source>
</evidence>
<dbReference type="SMART" id="SM01057">
    <property type="entry name" value="Carb_anhydrase"/>
    <property type="match status" value="1"/>
</dbReference>
<evidence type="ECO:0000256" key="8">
    <source>
        <dbReference type="ARBA" id="ARBA00048348"/>
    </source>
</evidence>